<dbReference type="Gene3D" id="1.10.238.10">
    <property type="entry name" value="EF-hand"/>
    <property type="match status" value="1"/>
</dbReference>
<evidence type="ECO:0000256" key="4">
    <source>
        <dbReference type="PROSITE-ProRule" id="PRU00322"/>
    </source>
</evidence>
<dbReference type="PROSITE" id="PS50199">
    <property type="entry name" value="ZF_RANBP2_2"/>
    <property type="match status" value="1"/>
</dbReference>
<feature type="non-terminal residue" evidence="6">
    <location>
        <position position="269"/>
    </location>
</feature>
<dbReference type="SMART" id="SM00547">
    <property type="entry name" value="ZnF_RBZ"/>
    <property type="match status" value="1"/>
</dbReference>
<dbReference type="InterPro" id="IPR001876">
    <property type="entry name" value="Znf_RanBP2"/>
</dbReference>
<dbReference type="Pfam" id="PF00641">
    <property type="entry name" value="Zn_ribbon_RanBP"/>
    <property type="match status" value="1"/>
</dbReference>
<dbReference type="GO" id="GO:0008270">
    <property type="term" value="F:zinc ion binding"/>
    <property type="evidence" value="ECO:0007669"/>
    <property type="project" value="UniProtKB-KW"/>
</dbReference>
<evidence type="ECO:0000313" key="7">
    <source>
        <dbReference type="Proteomes" id="UP000664859"/>
    </source>
</evidence>
<organism evidence="6 7">
    <name type="scientific">Tribonema minus</name>
    <dbReference type="NCBI Taxonomy" id="303371"/>
    <lineage>
        <taxon>Eukaryota</taxon>
        <taxon>Sar</taxon>
        <taxon>Stramenopiles</taxon>
        <taxon>Ochrophyta</taxon>
        <taxon>PX clade</taxon>
        <taxon>Xanthophyceae</taxon>
        <taxon>Tribonematales</taxon>
        <taxon>Tribonemataceae</taxon>
        <taxon>Tribonema</taxon>
    </lineage>
</organism>
<name>A0A835Z233_9STRA</name>
<keyword evidence="2 4" id="KW-0863">Zinc-finger</keyword>
<keyword evidence="3" id="KW-0862">Zinc</keyword>
<sequence>REAFEALDDAGGGSSIAAARFPELFEQLGTTYNEEAHTKTLQRLQDGGGRVPRDAFMEWYVEWLLGGDDDASSDGESEEAEREEERAKVREAFAALDDATSGSSIAAAQFPELFEQLGTTYNEEAHTKTLLRLQDGSGRVPRDAFMEWYVEWLLGGDDDASSDGGSTTAGDTGGSSGGAAAAAGAGFGDMFKAAAGEWKCEACLVRNAPGAAKCASCETPAAGGKAAAAAGAASGAGAARTASAAGSGIGPSGFSFGAPVSAAAGFSFG</sequence>
<dbReference type="InterPro" id="IPR036443">
    <property type="entry name" value="Znf_RanBP2_sf"/>
</dbReference>
<feature type="domain" description="RanBP2-type" evidence="5">
    <location>
        <begin position="194"/>
        <end position="223"/>
    </location>
</feature>
<proteinExistence type="predicted"/>
<dbReference type="InterPro" id="IPR011992">
    <property type="entry name" value="EF-hand-dom_pair"/>
</dbReference>
<reference evidence="6" key="1">
    <citation type="submission" date="2021-02" db="EMBL/GenBank/DDBJ databases">
        <title>First Annotated Genome of the Yellow-green Alga Tribonema minus.</title>
        <authorList>
            <person name="Mahan K.M."/>
        </authorList>
    </citation>
    <scope>NUCLEOTIDE SEQUENCE</scope>
    <source>
        <strain evidence="6">UTEX B ZZ1240</strain>
    </source>
</reference>
<evidence type="ECO:0000256" key="3">
    <source>
        <dbReference type="ARBA" id="ARBA00022833"/>
    </source>
</evidence>
<dbReference type="Proteomes" id="UP000664859">
    <property type="component" value="Unassembled WGS sequence"/>
</dbReference>
<evidence type="ECO:0000313" key="6">
    <source>
        <dbReference type="EMBL" id="KAG5186092.1"/>
    </source>
</evidence>
<evidence type="ECO:0000256" key="1">
    <source>
        <dbReference type="ARBA" id="ARBA00022723"/>
    </source>
</evidence>
<protein>
    <recommendedName>
        <fullName evidence="5">RanBP2-type domain-containing protein</fullName>
    </recommendedName>
</protein>
<comment type="caution">
    <text evidence="6">The sequence shown here is derived from an EMBL/GenBank/DDBJ whole genome shotgun (WGS) entry which is preliminary data.</text>
</comment>
<dbReference type="EMBL" id="JAFCMP010000113">
    <property type="protein sequence ID" value="KAG5186092.1"/>
    <property type="molecule type" value="Genomic_DNA"/>
</dbReference>
<dbReference type="SUPFAM" id="SSF90209">
    <property type="entry name" value="Ran binding protein zinc finger-like"/>
    <property type="match status" value="1"/>
</dbReference>
<dbReference type="Gene3D" id="4.10.1060.10">
    <property type="entry name" value="Zinc finger, RanBP2-type"/>
    <property type="match status" value="1"/>
</dbReference>
<dbReference type="SUPFAM" id="SSF47473">
    <property type="entry name" value="EF-hand"/>
    <property type="match status" value="1"/>
</dbReference>
<evidence type="ECO:0000259" key="5">
    <source>
        <dbReference type="PROSITE" id="PS50199"/>
    </source>
</evidence>
<gene>
    <name evidence="6" type="ORF">JKP88DRAFT_133750</name>
</gene>
<evidence type="ECO:0000256" key="2">
    <source>
        <dbReference type="ARBA" id="ARBA00022771"/>
    </source>
</evidence>
<keyword evidence="7" id="KW-1185">Reference proteome</keyword>
<dbReference type="AlphaFoldDB" id="A0A835Z233"/>
<dbReference type="OrthoDB" id="248320at2759"/>
<feature type="non-terminal residue" evidence="6">
    <location>
        <position position="1"/>
    </location>
</feature>
<dbReference type="PROSITE" id="PS01358">
    <property type="entry name" value="ZF_RANBP2_1"/>
    <property type="match status" value="1"/>
</dbReference>
<accession>A0A835Z233</accession>
<keyword evidence="1" id="KW-0479">Metal-binding</keyword>